<keyword evidence="1" id="KW-0472">Membrane</keyword>
<proteinExistence type="predicted"/>
<feature type="transmembrane region" description="Helical" evidence="1">
    <location>
        <begin position="26"/>
        <end position="49"/>
    </location>
</feature>
<feature type="transmembrane region" description="Helical" evidence="1">
    <location>
        <begin position="110"/>
        <end position="128"/>
    </location>
</feature>
<feature type="transmembrane region" description="Helical" evidence="1">
    <location>
        <begin position="86"/>
        <end position="104"/>
    </location>
</feature>
<keyword evidence="1" id="KW-1133">Transmembrane helix</keyword>
<feature type="transmembrane region" description="Helical" evidence="1">
    <location>
        <begin position="55"/>
        <end position="74"/>
    </location>
</feature>
<accession>A0A832XM41</accession>
<evidence type="ECO:0000313" key="2">
    <source>
        <dbReference type="EMBL" id="HIK00713.1"/>
    </source>
</evidence>
<sequence length="181" mass="19442">MAEEEKKEEESAEVSSKDLMVIPMKYIGPMIIGSIILGSLGKIFLPGVLANFGPAIIEPFTSILWAYGAIIVLLVMTGDKKSGRQIIASVTPLLVFALVLPTILGFSYDGVIAPVVFMALAPFIGNFLRGGIKAAGAPAGARVETWRKEWLEEDEEARPALREGDIAAVRDAARVLVQETT</sequence>
<gene>
    <name evidence="2" type="ORF">H1016_04185</name>
</gene>
<dbReference type="AlphaFoldDB" id="A0A832XM41"/>
<protein>
    <submittedName>
        <fullName evidence="2">Uncharacterized protein</fullName>
    </submittedName>
</protein>
<reference evidence="2 3" key="1">
    <citation type="journal article" name="Nat. Commun.">
        <title>Undinarchaeota illuminate DPANN phylogeny and the impact of gene transfer on archaeal evolution.</title>
        <authorList>
            <person name="Dombrowski N."/>
            <person name="Williams T.A."/>
            <person name="Sun J."/>
            <person name="Woodcroft B.J."/>
            <person name="Lee J.H."/>
            <person name="Minh B.Q."/>
            <person name="Rinke C."/>
            <person name="Spang A."/>
        </authorList>
    </citation>
    <scope>NUCLEOTIDE SEQUENCE [LARGE SCALE GENOMIC DNA]</scope>
    <source>
        <strain evidence="2">MAG_bin1129</strain>
    </source>
</reference>
<keyword evidence="1" id="KW-0812">Transmembrane</keyword>
<dbReference type="EMBL" id="DVAB01000035">
    <property type="protein sequence ID" value="HIK00713.1"/>
    <property type="molecule type" value="Genomic_DNA"/>
</dbReference>
<name>A0A832XM41_9ARCH</name>
<evidence type="ECO:0000313" key="3">
    <source>
        <dbReference type="Proteomes" id="UP000646946"/>
    </source>
</evidence>
<keyword evidence="3" id="KW-1185">Reference proteome</keyword>
<organism evidence="2 3">
    <name type="scientific">Candidatus Naiadarchaeum limnaeum</name>
    <dbReference type="NCBI Taxonomy" id="2756139"/>
    <lineage>
        <taxon>Archaea</taxon>
        <taxon>Candidatus Undinarchaeota</taxon>
        <taxon>Candidatus Undinarchaeia</taxon>
        <taxon>Candidatus Naiadarchaeales</taxon>
        <taxon>Candidatus Naiadarchaeaceae</taxon>
        <taxon>Candidatus Naiadarchaeum</taxon>
    </lineage>
</organism>
<dbReference type="Proteomes" id="UP000646946">
    <property type="component" value="Unassembled WGS sequence"/>
</dbReference>
<comment type="caution">
    <text evidence="2">The sequence shown here is derived from an EMBL/GenBank/DDBJ whole genome shotgun (WGS) entry which is preliminary data.</text>
</comment>
<evidence type="ECO:0000256" key="1">
    <source>
        <dbReference type="SAM" id="Phobius"/>
    </source>
</evidence>